<proteinExistence type="predicted"/>
<name>A0A0H5Q5S6_9ZZZZ</name>
<feature type="compositionally biased region" description="Basic and acidic residues" evidence="1">
    <location>
        <begin position="31"/>
        <end position="49"/>
    </location>
</feature>
<sequence length="102" mass="11482">MDAAQEAKRRDRKRQLVNVAGAELRRKKLRAKDAGRRDEFSERLKDVKGKKLKASAAKVRQKRKPKAEAGPPQSGDRQEQKLLPDFRGHQREVDGRLGGGAV</sequence>
<feature type="region of interest" description="Disordered" evidence="1">
    <location>
        <begin position="28"/>
        <end position="102"/>
    </location>
</feature>
<reference evidence="2" key="1">
    <citation type="submission" date="2015-06" db="EMBL/GenBank/DDBJ databases">
        <authorList>
            <person name="Joergensen T."/>
        </authorList>
    </citation>
    <scope>NUCLEOTIDE SEQUENCE</scope>
    <source>
        <strain evidence="2">RGFK1514</strain>
    </source>
</reference>
<reference evidence="2" key="2">
    <citation type="submission" date="2015-07" db="EMBL/GenBank/DDBJ databases">
        <title>Plasmids, circular viruses and viroids from rat gut.</title>
        <authorList>
            <person name="Jorgensen T.J."/>
            <person name="Hansen M.A."/>
            <person name="Xu Z."/>
            <person name="Tabak M.A."/>
            <person name="Sorensen S.J."/>
            <person name="Hansen L.H."/>
        </authorList>
    </citation>
    <scope>NUCLEOTIDE SEQUENCE</scope>
    <source>
        <strain evidence="2">RGFK1514</strain>
    </source>
</reference>
<organism evidence="2">
    <name type="scientific">uncultured prokaryote</name>
    <dbReference type="NCBI Taxonomy" id="198431"/>
    <lineage>
        <taxon>unclassified sequences</taxon>
        <taxon>environmental samples</taxon>
    </lineage>
</organism>
<accession>A0A0H5Q5S6</accession>
<evidence type="ECO:0000313" key="2">
    <source>
        <dbReference type="EMBL" id="CRY97371.1"/>
    </source>
</evidence>
<evidence type="ECO:0000256" key="1">
    <source>
        <dbReference type="SAM" id="MobiDB-lite"/>
    </source>
</evidence>
<protein>
    <submittedName>
        <fullName evidence="2">Uncharacterized protein</fullName>
    </submittedName>
</protein>
<dbReference type="AlphaFoldDB" id="A0A0H5Q5S6"/>
<feature type="compositionally biased region" description="Basic residues" evidence="1">
    <location>
        <begin position="50"/>
        <end position="65"/>
    </location>
</feature>
<dbReference type="EMBL" id="LN854050">
    <property type="protein sequence ID" value="CRY97371.1"/>
    <property type="molecule type" value="Genomic_DNA"/>
</dbReference>
<feature type="compositionally biased region" description="Basic and acidic residues" evidence="1">
    <location>
        <begin position="76"/>
        <end position="95"/>
    </location>
</feature>